<keyword evidence="2" id="KW-0238">DNA-binding</keyword>
<protein>
    <submittedName>
        <fullName evidence="5">LacI family transcriptional regulator</fullName>
    </submittedName>
</protein>
<dbReference type="SMART" id="SM00354">
    <property type="entry name" value="HTH_LACI"/>
    <property type="match status" value="1"/>
</dbReference>
<name>A0A9D2MYV3_9FIRM</name>
<dbReference type="InterPro" id="IPR046335">
    <property type="entry name" value="LacI/GalR-like_sensor"/>
</dbReference>
<dbReference type="EMBL" id="DWXG01000082">
    <property type="protein sequence ID" value="HJB98795.1"/>
    <property type="molecule type" value="Genomic_DNA"/>
</dbReference>
<evidence type="ECO:0000313" key="5">
    <source>
        <dbReference type="EMBL" id="HJB98795.1"/>
    </source>
</evidence>
<reference evidence="5" key="2">
    <citation type="submission" date="2021-04" db="EMBL/GenBank/DDBJ databases">
        <authorList>
            <person name="Gilroy R."/>
        </authorList>
    </citation>
    <scope>NUCLEOTIDE SEQUENCE</scope>
    <source>
        <strain evidence="5">CHK185-1770</strain>
    </source>
</reference>
<dbReference type="SUPFAM" id="SSF47413">
    <property type="entry name" value="lambda repressor-like DNA-binding domains"/>
    <property type="match status" value="1"/>
</dbReference>
<dbReference type="PANTHER" id="PTHR30146:SF24">
    <property type="entry name" value="XYLOSE OPERON REGULATORY PROTEIN"/>
    <property type="match status" value="1"/>
</dbReference>
<dbReference type="Gene3D" id="1.10.260.40">
    <property type="entry name" value="lambda repressor-like DNA-binding domains"/>
    <property type="match status" value="1"/>
</dbReference>
<dbReference type="GO" id="GO:0003700">
    <property type="term" value="F:DNA-binding transcription factor activity"/>
    <property type="evidence" value="ECO:0007669"/>
    <property type="project" value="TreeGrafter"/>
</dbReference>
<keyword evidence="1" id="KW-0805">Transcription regulation</keyword>
<dbReference type="InterPro" id="IPR028082">
    <property type="entry name" value="Peripla_BP_I"/>
</dbReference>
<dbReference type="PANTHER" id="PTHR30146">
    <property type="entry name" value="LACI-RELATED TRANSCRIPTIONAL REPRESSOR"/>
    <property type="match status" value="1"/>
</dbReference>
<dbReference type="Proteomes" id="UP000826793">
    <property type="component" value="Unassembled WGS sequence"/>
</dbReference>
<evidence type="ECO:0000256" key="1">
    <source>
        <dbReference type="ARBA" id="ARBA00023015"/>
    </source>
</evidence>
<feature type="domain" description="HTH lacI-type" evidence="4">
    <location>
        <begin position="1"/>
        <end position="55"/>
    </location>
</feature>
<organism evidence="5 6">
    <name type="scientific">Candidatus Acutalibacter pullicola</name>
    <dbReference type="NCBI Taxonomy" id="2838417"/>
    <lineage>
        <taxon>Bacteria</taxon>
        <taxon>Bacillati</taxon>
        <taxon>Bacillota</taxon>
        <taxon>Clostridia</taxon>
        <taxon>Eubacteriales</taxon>
        <taxon>Acutalibacteraceae</taxon>
        <taxon>Acutalibacter</taxon>
    </lineage>
</organism>
<evidence type="ECO:0000313" key="6">
    <source>
        <dbReference type="Proteomes" id="UP000826793"/>
    </source>
</evidence>
<dbReference type="PROSITE" id="PS50932">
    <property type="entry name" value="HTH_LACI_2"/>
    <property type="match status" value="1"/>
</dbReference>
<gene>
    <name evidence="5" type="ORF">H9710_09490</name>
</gene>
<keyword evidence="3" id="KW-0804">Transcription</keyword>
<dbReference type="CDD" id="cd06267">
    <property type="entry name" value="PBP1_LacI_sugar_binding-like"/>
    <property type="match status" value="1"/>
</dbReference>
<accession>A0A9D2MYV3</accession>
<evidence type="ECO:0000259" key="4">
    <source>
        <dbReference type="PROSITE" id="PS50932"/>
    </source>
</evidence>
<reference evidence="5" key="1">
    <citation type="journal article" date="2021" name="PeerJ">
        <title>Extensive microbial diversity within the chicken gut microbiome revealed by metagenomics and culture.</title>
        <authorList>
            <person name="Gilroy R."/>
            <person name="Ravi A."/>
            <person name="Getino M."/>
            <person name="Pursley I."/>
            <person name="Horton D.L."/>
            <person name="Alikhan N.F."/>
            <person name="Baker D."/>
            <person name="Gharbi K."/>
            <person name="Hall N."/>
            <person name="Watson M."/>
            <person name="Adriaenssens E.M."/>
            <person name="Foster-Nyarko E."/>
            <person name="Jarju S."/>
            <person name="Secka A."/>
            <person name="Antonio M."/>
            <person name="Oren A."/>
            <person name="Chaudhuri R.R."/>
            <person name="La Ragione R."/>
            <person name="Hildebrand F."/>
            <person name="Pallen M.J."/>
        </authorList>
    </citation>
    <scope>NUCLEOTIDE SEQUENCE</scope>
    <source>
        <strain evidence="5">CHK185-1770</strain>
    </source>
</reference>
<dbReference type="GO" id="GO:0000976">
    <property type="term" value="F:transcription cis-regulatory region binding"/>
    <property type="evidence" value="ECO:0007669"/>
    <property type="project" value="TreeGrafter"/>
</dbReference>
<proteinExistence type="predicted"/>
<comment type="caution">
    <text evidence="5">The sequence shown here is derived from an EMBL/GenBank/DDBJ whole genome shotgun (WGS) entry which is preliminary data.</text>
</comment>
<evidence type="ECO:0000256" key="2">
    <source>
        <dbReference type="ARBA" id="ARBA00023125"/>
    </source>
</evidence>
<dbReference type="Gene3D" id="3.40.50.2300">
    <property type="match status" value="2"/>
</dbReference>
<dbReference type="Pfam" id="PF13377">
    <property type="entry name" value="Peripla_BP_3"/>
    <property type="match status" value="1"/>
</dbReference>
<sequence>MKAKDLAKKLGVSPATISLVLNNKPGVSQSLRHSLIEQIKNLGYGDMLAGGSHVSTPTANHGQARASIAYLIYTSCDESNDRFAFYPAVLEGAEMEARDSNYNLVVLHMGFSGNANLRQLLDNSGDVMGAIVQANNLDDAILQDVRSLDIPCVFVDSYRPDIRTSSVCVNNEQGIFSVVKYLKEKGHRDIGYVYSGWDHDSQLERRRCFHQALREFGLEDRREYYFKAGPTEDYFGLEPLEEALKKVEHMPTALVGENDRQAWRAVKALQRLGLKVPDDVSVVGFDNRSICTMIEPNLTSVKNYRHLMGRECVMLLENLRRMKKLGIGDPCVKFELPTELVERDSVRDLTKTAE</sequence>
<dbReference type="Pfam" id="PF00356">
    <property type="entry name" value="LacI"/>
    <property type="match status" value="1"/>
</dbReference>
<dbReference type="AlphaFoldDB" id="A0A9D2MYV3"/>
<dbReference type="InterPro" id="IPR000843">
    <property type="entry name" value="HTH_LacI"/>
</dbReference>
<dbReference type="SUPFAM" id="SSF53822">
    <property type="entry name" value="Periplasmic binding protein-like I"/>
    <property type="match status" value="1"/>
</dbReference>
<evidence type="ECO:0000256" key="3">
    <source>
        <dbReference type="ARBA" id="ARBA00023163"/>
    </source>
</evidence>
<dbReference type="InterPro" id="IPR010982">
    <property type="entry name" value="Lambda_DNA-bd_dom_sf"/>
</dbReference>
<dbReference type="CDD" id="cd01392">
    <property type="entry name" value="HTH_LacI"/>
    <property type="match status" value="1"/>
</dbReference>